<reference evidence="11" key="1">
    <citation type="journal article" date="2019" name="Int. J. Syst. Evol. Microbiol.">
        <title>The Global Catalogue of Microorganisms (GCM) 10K type strain sequencing project: providing services to taxonomists for standard genome sequencing and annotation.</title>
        <authorList>
            <consortium name="The Broad Institute Genomics Platform"/>
            <consortium name="The Broad Institute Genome Sequencing Center for Infectious Disease"/>
            <person name="Wu L."/>
            <person name="Ma J."/>
        </authorList>
    </citation>
    <scope>NUCLEOTIDE SEQUENCE [LARGE SCALE GENOMIC DNA]</scope>
    <source>
        <strain evidence="11">JCM 4737</strain>
    </source>
</reference>
<keyword evidence="3 8" id="KW-0812">Transmembrane</keyword>
<comment type="caution">
    <text evidence="10">The sequence shown here is derived from an EMBL/GenBank/DDBJ whole genome shotgun (WGS) entry which is preliminary data.</text>
</comment>
<evidence type="ECO:0000256" key="6">
    <source>
        <dbReference type="ARBA" id="ARBA00023118"/>
    </source>
</evidence>
<feature type="transmembrane region" description="Helical" evidence="8">
    <location>
        <begin position="31"/>
        <end position="50"/>
    </location>
</feature>
<evidence type="ECO:0000256" key="8">
    <source>
        <dbReference type="SAM" id="Phobius"/>
    </source>
</evidence>
<evidence type="ECO:0000256" key="1">
    <source>
        <dbReference type="ARBA" id="ARBA00004236"/>
    </source>
</evidence>
<keyword evidence="6" id="KW-0051">Antiviral defense</keyword>
<evidence type="ECO:0000256" key="7">
    <source>
        <dbReference type="ARBA" id="ARBA00023136"/>
    </source>
</evidence>
<feature type="transmembrane region" description="Helical" evidence="8">
    <location>
        <begin position="128"/>
        <end position="150"/>
    </location>
</feature>
<evidence type="ECO:0000313" key="10">
    <source>
        <dbReference type="EMBL" id="GHB31180.1"/>
    </source>
</evidence>
<keyword evidence="2" id="KW-1003">Cell membrane</keyword>
<feature type="domain" description="Pycsar effector protein" evidence="9">
    <location>
        <begin position="13"/>
        <end position="151"/>
    </location>
</feature>
<keyword evidence="7 8" id="KW-0472">Membrane</keyword>
<gene>
    <name evidence="10" type="ORF">GCM10010346_63220</name>
</gene>
<keyword evidence="11" id="KW-1185">Reference proteome</keyword>
<evidence type="ECO:0000256" key="3">
    <source>
        <dbReference type="ARBA" id="ARBA00022692"/>
    </source>
</evidence>
<evidence type="ECO:0000256" key="5">
    <source>
        <dbReference type="ARBA" id="ARBA00022989"/>
    </source>
</evidence>
<accession>A0ABQ3EDC6</accession>
<name>A0ABQ3EDC6_9ACTN</name>
<comment type="subcellular location">
    <subcellularLocation>
        <location evidence="1">Cell membrane</location>
    </subcellularLocation>
</comment>
<dbReference type="Proteomes" id="UP000599437">
    <property type="component" value="Unassembled WGS sequence"/>
</dbReference>
<dbReference type="InterPro" id="IPR043760">
    <property type="entry name" value="PycTM_dom"/>
</dbReference>
<evidence type="ECO:0000256" key="4">
    <source>
        <dbReference type="ARBA" id="ARBA00022741"/>
    </source>
</evidence>
<evidence type="ECO:0000313" key="11">
    <source>
        <dbReference type="Proteomes" id="UP000599437"/>
    </source>
</evidence>
<dbReference type="EMBL" id="BMVO01000039">
    <property type="protein sequence ID" value="GHB31180.1"/>
    <property type="molecule type" value="Genomic_DNA"/>
</dbReference>
<evidence type="ECO:0000259" key="9">
    <source>
        <dbReference type="Pfam" id="PF18967"/>
    </source>
</evidence>
<keyword evidence="4" id="KW-0547">Nucleotide-binding</keyword>
<dbReference type="Pfam" id="PF18967">
    <property type="entry name" value="PycTM"/>
    <property type="match status" value="1"/>
</dbReference>
<feature type="transmembrane region" description="Helical" evidence="8">
    <location>
        <begin position="56"/>
        <end position="81"/>
    </location>
</feature>
<protein>
    <recommendedName>
        <fullName evidence="9">Pycsar effector protein domain-containing protein</fullName>
    </recommendedName>
</protein>
<proteinExistence type="predicted"/>
<organism evidence="10 11">
    <name type="scientific">Streptomyces chryseus</name>
    <dbReference type="NCBI Taxonomy" id="68186"/>
    <lineage>
        <taxon>Bacteria</taxon>
        <taxon>Bacillati</taxon>
        <taxon>Actinomycetota</taxon>
        <taxon>Actinomycetes</taxon>
        <taxon>Kitasatosporales</taxon>
        <taxon>Streptomycetaceae</taxon>
        <taxon>Streptomyces</taxon>
    </lineage>
</organism>
<dbReference type="RefSeq" id="WP_138896639.1">
    <property type="nucleotide sequence ID" value="NZ_BMVO01000039.1"/>
</dbReference>
<sequence>MESSSQTTTSQRLLQARTDVIAEMGRTDAKASALLTVLGIPLAVLIAAVPGRNLPAAAVGFVGIGATGLAAALLLVLAIVLPRLGGDTRGSYLYWATCTPEEVTADLAVDRSAERLVTLSKIALKKMLALRVAIFITAGALAALALALAITLL</sequence>
<evidence type="ECO:0000256" key="2">
    <source>
        <dbReference type="ARBA" id="ARBA00022475"/>
    </source>
</evidence>
<keyword evidence="5 8" id="KW-1133">Transmembrane helix</keyword>